<dbReference type="Proteomes" id="UP000295601">
    <property type="component" value="Unassembled WGS sequence"/>
</dbReference>
<dbReference type="GO" id="GO:0016491">
    <property type="term" value="F:oxidoreductase activity"/>
    <property type="evidence" value="ECO:0007669"/>
    <property type="project" value="InterPro"/>
</dbReference>
<dbReference type="PRINTS" id="PR00069">
    <property type="entry name" value="ALDKETRDTASE"/>
</dbReference>
<dbReference type="GO" id="GO:0005829">
    <property type="term" value="C:cytosol"/>
    <property type="evidence" value="ECO:0007669"/>
    <property type="project" value="TreeGrafter"/>
</dbReference>
<evidence type="ECO:0000313" key="3">
    <source>
        <dbReference type="Proteomes" id="UP000295601"/>
    </source>
</evidence>
<dbReference type="SUPFAM" id="SSF51430">
    <property type="entry name" value="NAD(P)-linked oxidoreductase"/>
    <property type="match status" value="1"/>
</dbReference>
<sequence>MTQNPTTQIARTRIGTSELEITPLALGANVFGWTADRDASFTVLDAFVAGGGNFIDTADGYSHWAPGHSGGESETIIGEWLAERGNRDSVVIATKVSTHPQFPGLAASNIHAAVDASLARLGIDTIDLYYAHFDDAETPLEETVEAFSALVDSGKIRAIGVSNYTAERIAEWFSIARAGGFHLPVALQPHYNLVEREFETNGLREIAEREQLAVFTYFSLAKGFLAGKYREATDATAPGASARAEGAIAYLDDRGRAVLAALDEIAAAHEVEVATVALAWLRQQPAVTAPIASGRTPAQLAALLATFTTELSDAELVRLTAASA</sequence>
<protein>
    <submittedName>
        <fullName evidence="2">Aryl-alcohol dehydrogenase-like predicted oxidoreductase</fullName>
    </submittedName>
</protein>
<comment type="caution">
    <text evidence="2">The sequence shown here is derived from an EMBL/GenBank/DDBJ whole genome shotgun (WGS) entry which is preliminary data.</text>
</comment>
<evidence type="ECO:0000313" key="2">
    <source>
        <dbReference type="EMBL" id="TDP93476.1"/>
    </source>
</evidence>
<dbReference type="PANTHER" id="PTHR43364">
    <property type="entry name" value="NADH-SPECIFIC METHYLGLYOXAL REDUCTASE-RELATED"/>
    <property type="match status" value="1"/>
</dbReference>
<proteinExistence type="predicted"/>
<dbReference type="InterPro" id="IPR020471">
    <property type="entry name" value="AKR"/>
</dbReference>
<reference evidence="2 3" key="1">
    <citation type="submission" date="2019-03" db="EMBL/GenBank/DDBJ databases">
        <title>Genomic analyses of the natural microbiome of Caenorhabditis elegans.</title>
        <authorList>
            <person name="Samuel B."/>
        </authorList>
    </citation>
    <scope>NUCLEOTIDE SEQUENCE [LARGE SCALE GENOMIC DNA]</scope>
    <source>
        <strain evidence="2 3">JUb18</strain>
    </source>
</reference>
<dbReference type="CDD" id="cd19081">
    <property type="entry name" value="AKR_AKR9C1"/>
    <property type="match status" value="1"/>
</dbReference>
<dbReference type="Pfam" id="PF00248">
    <property type="entry name" value="Aldo_ket_red"/>
    <property type="match status" value="1"/>
</dbReference>
<keyword evidence="3" id="KW-1185">Reference proteome</keyword>
<organism evidence="2 3">
    <name type="scientific">Leucobacter luti</name>
    <dbReference type="NCBI Taxonomy" id="340320"/>
    <lineage>
        <taxon>Bacteria</taxon>
        <taxon>Bacillati</taxon>
        <taxon>Actinomycetota</taxon>
        <taxon>Actinomycetes</taxon>
        <taxon>Micrococcales</taxon>
        <taxon>Microbacteriaceae</taxon>
        <taxon>Leucobacter</taxon>
    </lineage>
</organism>
<dbReference type="InterPro" id="IPR018170">
    <property type="entry name" value="Aldo/ket_reductase_CS"/>
</dbReference>
<dbReference type="InterPro" id="IPR023210">
    <property type="entry name" value="NADP_OxRdtase_dom"/>
</dbReference>
<accession>A0A4R6S418</accession>
<gene>
    <name evidence="2" type="ORF">EDF62_1455</name>
</gene>
<name>A0A4R6S418_9MICO</name>
<dbReference type="InterPro" id="IPR036812">
    <property type="entry name" value="NAD(P)_OxRdtase_dom_sf"/>
</dbReference>
<dbReference type="InterPro" id="IPR050523">
    <property type="entry name" value="AKR_Detox_Biosynth"/>
</dbReference>
<dbReference type="PROSITE" id="PS00062">
    <property type="entry name" value="ALDOKETO_REDUCTASE_2"/>
    <property type="match status" value="1"/>
</dbReference>
<dbReference type="EMBL" id="SNYA01000003">
    <property type="protein sequence ID" value="TDP93476.1"/>
    <property type="molecule type" value="Genomic_DNA"/>
</dbReference>
<dbReference type="RefSeq" id="WP_243736038.1">
    <property type="nucleotide sequence ID" value="NZ_SNYA01000003.1"/>
</dbReference>
<dbReference type="Gene3D" id="3.20.20.100">
    <property type="entry name" value="NADP-dependent oxidoreductase domain"/>
    <property type="match status" value="1"/>
</dbReference>
<dbReference type="PANTHER" id="PTHR43364:SF6">
    <property type="entry name" value="OXIDOREDUCTASE-RELATED"/>
    <property type="match status" value="1"/>
</dbReference>
<evidence type="ECO:0000259" key="1">
    <source>
        <dbReference type="Pfam" id="PF00248"/>
    </source>
</evidence>
<dbReference type="AlphaFoldDB" id="A0A4R6S418"/>
<feature type="domain" description="NADP-dependent oxidoreductase" evidence="1">
    <location>
        <begin position="23"/>
        <end position="322"/>
    </location>
</feature>